<dbReference type="EMBL" id="GAMC01015997">
    <property type="protein sequence ID" value="JAB90558.1"/>
    <property type="molecule type" value="mRNA"/>
</dbReference>
<sequence length="407" mass="47769">MPQIAGGLQLIAKNAVTKRLSFRSLKDIRRFRISSSVINSRGRDSVRPHPVVSFKRRVKLFAVKLAIRKAISKLVFMEDVERGKLGTFTYTDCPEKIFSWMYEDWLDTLAYRIIWLNMINRQMPLKEFTCWMKLKNLTSLRNCLLDLSNVYLYQKGWSTTMEAMESVIKFHNLENNIKVDINKRTLMNNKVKTEFNALLFLMRTLGSLTKKPEDLFLTATIENKHVLDAAKVREEMAELHIRLTEKRLEKEIQRIQKRFKEEQFATTCTTDTYFNQIANLRERIAKLSQRYDAKYAQLEGNATYLKTNIDKINTNRAYLQEQLDWYKQALSSSDPPSRPTESPRLSILMKNLPLIQKSRRGISPWLKYQKSDSVTDTSATTLKRKSLRSRTRRKKDSQLSVQEKEEV</sequence>
<keyword evidence="1" id="KW-0175">Coiled coil</keyword>
<proteinExistence type="evidence at transcript level"/>
<organism evidence="3">
    <name type="scientific">Ceratitis capitata</name>
    <name type="common">Mediterranean fruit fly</name>
    <name type="synonym">Tephritis capitata</name>
    <dbReference type="NCBI Taxonomy" id="7213"/>
    <lineage>
        <taxon>Eukaryota</taxon>
        <taxon>Metazoa</taxon>
        <taxon>Ecdysozoa</taxon>
        <taxon>Arthropoda</taxon>
        <taxon>Hexapoda</taxon>
        <taxon>Insecta</taxon>
        <taxon>Pterygota</taxon>
        <taxon>Neoptera</taxon>
        <taxon>Endopterygota</taxon>
        <taxon>Diptera</taxon>
        <taxon>Brachycera</taxon>
        <taxon>Muscomorpha</taxon>
        <taxon>Tephritoidea</taxon>
        <taxon>Tephritidae</taxon>
        <taxon>Ceratitis</taxon>
        <taxon>Ceratitis</taxon>
    </lineage>
</organism>
<feature type="compositionally biased region" description="Basic residues" evidence="2">
    <location>
        <begin position="382"/>
        <end position="395"/>
    </location>
</feature>
<evidence type="ECO:0000256" key="1">
    <source>
        <dbReference type="SAM" id="Coils"/>
    </source>
</evidence>
<dbReference type="OrthoDB" id="7946062at2759"/>
<dbReference type="EMBL" id="GAMC01015992">
    <property type="protein sequence ID" value="JAB90563.1"/>
    <property type="molecule type" value="mRNA"/>
</dbReference>
<accession>W8B0I2</accession>
<protein>
    <submittedName>
        <fullName evidence="3">Uncharacterized protein</fullName>
    </submittedName>
</protein>
<feature type="region of interest" description="Disordered" evidence="2">
    <location>
        <begin position="372"/>
        <end position="407"/>
    </location>
</feature>
<dbReference type="AlphaFoldDB" id="W8B0I2"/>
<evidence type="ECO:0000313" key="3">
    <source>
        <dbReference type="EMBL" id="JAB90563.1"/>
    </source>
</evidence>
<reference evidence="3" key="1">
    <citation type="submission" date="2013-07" db="EMBL/GenBank/DDBJ databases">
        <authorList>
            <person name="Geib S."/>
        </authorList>
    </citation>
    <scope>NUCLEOTIDE SEQUENCE</scope>
</reference>
<name>W8B0I2_CERCA</name>
<reference evidence="3" key="2">
    <citation type="journal article" date="2014" name="BMC Genomics">
        <title>A genomic perspective to assessing quality of mass-reared SIT flies used in Mediterranean fruit fly (Ceratitis capitata) eradication in California.</title>
        <authorList>
            <person name="Calla B."/>
            <person name="Hall B."/>
            <person name="Hou S."/>
            <person name="Geib S.M."/>
        </authorList>
    </citation>
    <scope>NUCLEOTIDE SEQUENCE</scope>
</reference>
<evidence type="ECO:0000256" key="2">
    <source>
        <dbReference type="SAM" id="MobiDB-lite"/>
    </source>
</evidence>
<feature type="coiled-coil region" evidence="1">
    <location>
        <begin position="229"/>
        <end position="297"/>
    </location>
</feature>